<dbReference type="Proteomes" id="UP000007129">
    <property type="component" value="Unassembled WGS sequence"/>
</dbReference>
<evidence type="ECO:0000313" key="3">
    <source>
        <dbReference type="Proteomes" id="UP000007129"/>
    </source>
</evidence>
<dbReference type="AlphaFoldDB" id="K2REI3"/>
<feature type="region of interest" description="Disordered" evidence="1">
    <location>
        <begin position="1"/>
        <end position="58"/>
    </location>
</feature>
<gene>
    <name evidence="2" type="ORF">MPH_01790</name>
</gene>
<dbReference type="HOGENOM" id="CLU_1042331_0_0_1"/>
<evidence type="ECO:0000313" key="2">
    <source>
        <dbReference type="EMBL" id="EKG20926.1"/>
    </source>
</evidence>
<protein>
    <submittedName>
        <fullName evidence="2">Uncharacterized protein</fullName>
    </submittedName>
</protein>
<accession>K2REI3</accession>
<dbReference type="VEuPathDB" id="FungiDB:MPH_01790"/>
<dbReference type="eggNOG" id="ENOG502SERI">
    <property type="taxonomic scope" value="Eukaryota"/>
</dbReference>
<sequence length="267" mass="31209">MVSVRPADPDDRPPSAIAIPGDTIVVQAEGSAADKDHENSPTLVPPWKDSEGGRAEWDPNSPKCSLNIFCRRRTRGKTVGYQITAIRSEYYGERETKRMLRNEPGLVYNDRTFFRELHNAYYYKMCSIWRRLFSLKTVRTFQLVKVSAHSTQSDKLLTAEQFTKDRTRRRTVVELDQDAFDDFLLDFYQPQMVSSNSFVHIDWIFGLKQKDHRHALEVVESWSGWSSLCRIYPRRYIYRRCDGVGTERRRTFNSVHRGRFRPGSICP</sequence>
<dbReference type="InParanoid" id="K2REI3"/>
<name>K2REI3_MACPH</name>
<comment type="caution">
    <text evidence="2">The sequence shown here is derived from an EMBL/GenBank/DDBJ whole genome shotgun (WGS) entry which is preliminary data.</text>
</comment>
<dbReference type="OrthoDB" id="9988102at2759"/>
<organism evidence="2 3">
    <name type="scientific">Macrophomina phaseolina (strain MS6)</name>
    <name type="common">Charcoal rot fungus</name>
    <dbReference type="NCBI Taxonomy" id="1126212"/>
    <lineage>
        <taxon>Eukaryota</taxon>
        <taxon>Fungi</taxon>
        <taxon>Dikarya</taxon>
        <taxon>Ascomycota</taxon>
        <taxon>Pezizomycotina</taxon>
        <taxon>Dothideomycetes</taxon>
        <taxon>Dothideomycetes incertae sedis</taxon>
        <taxon>Botryosphaeriales</taxon>
        <taxon>Botryosphaeriaceae</taxon>
        <taxon>Macrophomina</taxon>
    </lineage>
</organism>
<dbReference type="STRING" id="1126212.K2REI3"/>
<dbReference type="EMBL" id="AHHD01000073">
    <property type="protein sequence ID" value="EKG20926.1"/>
    <property type="molecule type" value="Genomic_DNA"/>
</dbReference>
<feature type="compositionally biased region" description="Basic and acidic residues" evidence="1">
    <location>
        <begin position="48"/>
        <end position="57"/>
    </location>
</feature>
<proteinExistence type="predicted"/>
<evidence type="ECO:0000256" key="1">
    <source>
        <dbReference type="SAM" id="MobiDB-lite"/>
    </source>
</evidence>
<reference evidence="2 3" key="1">
    <citation type="journal article" date="2012" name="BMC Genomics">
        <title>Tools to kill: Genome of one of the most destructive plant pathogenic fungi Macrophomina phaseolina.</title>
        <authorList>
            <person name="Islam M.S."/>
            <person name="Haque M.S."/>
            <person name="Islam M.M."/>
            <person name="Emdad E.M."/>
            <person name="Halim A."/>
            <person name="Hossen Q.M.M."/>
            <person name="Hossain M.Z."/>
            <person name="Ahmed B."/>
            <person name="Rahim S."/>
            <person name="Rahman M.S."/>
            <person name="Alam M.M."/>
            <person name="Hou S."/>
            <person name="Wan X."/>
            <person name="Saito J.A."/>
            <person name="Alam M."/>
        </authorList>
    </citation>
    <scope>NUCLEOTIDE SEQUENCE [LARGE SCALE GENOMIC DNA]</scope>
    <source>
        <strain evidence="2 3">MS6</strain>
    </source>
</reference>